<feature type="chain" id="PRO_5020618286" evidence="2">
    <location>
        <begin position="29"/>
        <end position="288"/>
    </location>
</feature>
<evidence type="ECO:0000256" key="1">
    <source>
        <dbReference type="SAM" id="MobiDB-lite"/>
    </source>
</evidence>
<organism evidence="5 6">
    <name type="scientific">Aquabacterium commune</name>
    <dbReference type="NCBI Taxonomy" id="70586"/>
    <lineage>
        <taxon>Bacteria</taxon>
        <taxon>Pseudomonadati</taxon>
        <taxon>Pseudomonadota</taxon>
        <taxon>Betaproteobacteria</taxon>
        <taxon>Burkholderiales</taxon>
        <taxon>Aquabacterium</taxon>
    </lineage>
</organism>
<feature type="region of interest" description="Disordered" evidence="1">
    <location>
        <begin position="267"/>
        <end position="288"/>
    </location>
</feature>
<dbReference type="Gene3D" id="3.30.70.2650">
    <property type="match status" value="1"/>
</dbReference>
<dbReference type="Pfam" id="PF07848">
    <property type="entry name" value="PaaX"/>
    <property type="match status" value="1"/>
</dbReference>
<proteinExistence type="predicted"/>
<feature type="signal peptide" evidence="2">
    <location>
        <begin position="1"/>
        <end position="28"/>
    </location>
</feature>
<name>A0A4R6RMP5_9BURK</name>
<protein>
    <submittedName>
        <fullName evidence="5">PaaX family transcriptional regulator</fullName>
    </submittedName>
</protein>
<evidence type="ECO:0000256" key="2">
    <source>
        <dbReference type="SAM" id="SignalP"/>
    </source>
</evidence>
<gene>
    <name evidence="5" type="ORF">EV672_10195</name>
</gene>
<evidence type="ECO:0000259" key="4">
    <source>
        <dbReference type="Pfam" id="PF08223"/>
    </source>
</evidence>
<evidence type="ECO:0000313" key="5">
    <source>
        <dbReference type="EMBL" id="TDP87963.1"/>
    </source>
</evidence>
<dbReference type="InterPro" id="IPR012906">
    <property type="entry name" value="PaaX-like_N"/>
</dbReference>
<comment type="caution">
    <text evidence="5">The sequence shown here is derived from an EMBL/GenBank/DDBJ whole genome shotgun (WGS) entry which is preliminary data.</text>
</comment>
<evidence type="ECO:0000259" key="3">
    <source>
        <dbReference type="Pfam" id="PF07848"/>
    </source>
</evidence>
<sequence length="288" mass="31547">MGSTHTMAPTPKSLILNLLLAANGAALSASDAVASAGLFGIRENSVRVALVRLNAAGMIQSCGRGAYLLGPQAASLAEDLSFWRDAEQRVCAWSGAWLMACTTHLGRSERGPLRQRERALALLGFKALADGLYVRPDNLIGHAELARERLHKLGLDTEAPVFVASDLDANLDRRARHLWRTTERNQAYVRTQQQLTQWLAQAHQLDTEAAARESYLLGNEAIRQLVFDPLLPEPLVDVAARRACHRAVVEFDAEGHRIWQTLLPSLRMPHTSSPAQTPASAPPEQPLH</sequence>
<dbReference type="Gene3D" id="1.10.10.10">
    <property type="entry name" value="Winged helix-like DNA-binding domain superfamily/Winged helix DNA-binding domain"/>
    <property type="match status" value="1"/>
</dbReference>
<dbReference type="Pfam" id="PF08223">
    <property type="entry name" value="PaaX_C"/>
    <property type="match status" value="1"/>
</dbReference>
<dbReference type="InterPro" id="IPR013225">
    <property type="entry name" value="PaaX_C"/>
</dbReference>
<keyword evidence="2" id="KW-0732">Signal</keyword>
<dbReference type="AlphaFoldDB" id="A0A4R6RMP5"/>
<keyword evidence="6" id="KW-1185">Reference proteome</keyword>
<dbReference type="PANTHER" id="PTHR30319">
    <property type="entry name" value="PHENYLACETIC ACID REGULATOR-RELATED TRANSCRIPTIONAL REPRESSOR"/>
    <property type="match status" value="1"/>
</dbReference>
<dbReference type="Proteomes" id="UP000294593">
    <property type="component" value="Unassembled WGS sequence"/>
</dbReference>
<dbReference type="PANTHER" id="PTHR30319:SF1">
    <property type="entry name" value="TRANSCRIPTIONAL REPRESSOR PAAX"/>
    <property type="match status" value="1"/>
</dbReference>
<reference evidence="5 6" key="1">
    <citation type="submission" date="2019-03" db="EMBL/GenBank/DDBJ databases">
        <title>Genomic Encyclopedia of Type Strains, Phase IV (KMG-IV): sequencing the most valuable type-strain genomes for metagenomic binning, comparative biology and taxonomic classification.</title>
        <authorList>
            <person name="Goeker M."/>
        </authorList>
    </citation>
    <scope>NUCLEOTIDE SEQUENCE [LARGE SCALE GENOMIC DNA]</scope>
    <source>
        <strain evidence="5 6">DSM 11901</strain>
    </source>
</reference>
<dbReference type="InterPro" id="IPR036388">
    <property type="entry name" value="WH-like_DNA-bd_sf"/>
</dbReference>
<feature type="compositionally biased region" description="Low complexity" evidence="1">
    <location>
        <begin position="269"/>
        <end position="279"/>
    </location>
</feature>
<dbReference type="EMBL" id="SNXW01000001">
    <property type="protein sequence ID" value="TDP87963.1"/>
    <property type="molecule type" value="Genomic_DNA"/>
</dbReference>
<evidence type="ECO:0000313" key="6">
    <source>
        <dbReference type="Proteomes" id="UP000294593"/>
    </source>
</evidence>
<feature type="domain" description="Transcriptional repressor PaaX-like N-terminal" evidence="3">
    <location>
        <begin position="11"/>
        <end position="65"/>
    </location>
</feature>
<accession>A0A4R6RMP5</accession>
<dbReference type="GO" id="GO:0006351">
    <property type="term" value="P:DNA-templated transcription"/>
    <property type="evidence" value="ECO:0007669"/>
    <property type="project" value="TreeGrafter"/>
</dbReference>
<feature type="domain" description="Transcriptional repressor PaaX-like C-terminal" evidence="4">
    <location>
        <begin position="179"/>
        <end position="260"/>
    </location>
</feature>